<feature type="compositionally biased region" description="Basic residues" evidence="1">
    <location>
        <begin position="31"/>
        <end position="46"/>
    </location>
</feature>
<dbReference type="EMBL" id="VTPC01006231">
    <property type="protein sequence ID" value="KAF2895123.1"/>
    <property type="molecule type" value="Genomic_DNA"/>
</dbReference>
<sequence length="142" mass="16148">MYCRKRNKHKSLQFIIARIHPLRVTPVIQPHHNHNHHTNQIRRSRRTMSEQIDEGLGEYLPGTNCPNSAEPSAPPEPVHNGTEQEDQISLESHTITAETDIRTADDIKSPPPPYSAGDLPSYEEAIRWNQSKGDMETIHNTS</sequence>
<keyword evidence="3" id="KW-1185">Reference proteome</keyword>
<evidence type="ECO:0000313" key="2">
    <source>
        <dbReference type="EMBL" id="KAF2895123.1"/>
    </source>
</evidence>
<accession>A0A8K0GEB4</accession>
<protein>
    <submittedName>
        <fullName evidence="2">Uncharacterized protein</fullName>
    </submittedName>
</protein>
<dbReference type="OrthoDB" id="6710343at2759"/>
<dbReference type="Proteomes" id="UP000801492">
    <property type="component" value="Unassembled WGS sequence"/>
</dbReference>
<dbReference type="AlphaFoldDB" id="A0A8K0GEB4"/>
<evidence type="ECO:0000313" key="3">
    <source>
        <dbReference type="Proteomes" id="UP000801492"/>
    </source>
</evidence>
<proteinExistence type="predicted"/>
<reference evidence="2" key="1">
    <citation type="submission" date="2019-08" db="EMBL/GenBank/DDBJ databases">
        <title>The genome of the North American firefly Photinus pyralis.</title>
        <authorList>
            <consortium name="Photinus pyralis genome working group"/>
            <person name="Fallon T.R."/>
            <person name="Sander Lower S.E."/>
            <person name="Weng J.-K."/>
        </authorList>
    </citation>
    <scope>NUCLEOTIDE SEQUENCE</scope>
    <source>
        <strain evidence="2">TRF0915ILg1</strain>
        <tissue evidence="2">Whole body</tissue>
    </source>
</reference>
<name>A0A8K0GEB4_IGNLU</name>
<organism evidence="2 3">
    <name type="scientific">Ignelater luminosus</name>
    <name type="common">Cucubano</name>
    <name type="synonym">Pyrophorus luminosus</name>
    <dbReference type="NCBI Taxonomy" id="2038154"/>
    <lineage>
        <taxon>Eukaryota</taxon>
        <taxon>Metazoa</taxon>
        <taxon>Ecdysozoa</taxon>
        <taxon>Arthropoda</taxon>
        <taxon>Hexapoda</taxon>
        <taxon>Insecta</taxon>
        <taxon>Pterygota</taxon>
        <taxon>Neoptera</taxon>
        <taxon>Endopterygota</taxon>
        <taxon>Coleoptera</taxon>
        <taxon>Polyphaga</taxon>
        <taxon>Elateriformia</taxon>
        <taxon>Elateroidea</taxon>
        <taxon>Elateridae</taxon>
        <taxon>Agrypninae</taxon>
        <taxon>Pyrophorini</taxon>
        <taxon>Ignelater</taxon>
    </lineage>
</organism>
<feature type="region of interest" description="Disordered" evidence="1">
    <location>
        <begin position="29"/>
        <end position="120"/>
    </location>
</feature>
<feature type="compositionally biased region" description="Basic and acidic residues" evidence="1">
    <location>
        <begin position="99"/>
        <end position="108"/>
    </location>
</feature>
<gene>
    <name evidence="2" type="ORF">ILUMI_11053</name>
</gene>
<comment type="caution">
    <text evidence="2">The sequence shown here is derived from an EMBL/GenBank/DDBJ whole genome shotgun (WGS) entry which is preliminary data.</text>
</comment>
<evidence type="ECO:0000256" key="1">
    <source>
        <dbReference type="SAM" id="MobiDB-lite"/>
    </source>
</evidence>